<evidence type="ECO:0000256" key="2">
    <source>
        <dbReference type="ARBA" id="ARBA00023134"/>
    </source>
</evidence>
<protein>
    <submittedName>
        <fullName evidence="3">Uncharacterized protein</fullName>
    </submittedName>
</protein>
<reference evidence="3 4" key="1">
    <citation type="submission" date="2018-10" db="EMBL/GenBank/DDBJ databases">
        <title>Improved assembly of the deer mouse Peromyscus maniculatus genome.</title>
        <authorList>
            <person name="Lassance J.-M."/>
            <person name="Hoekstra H.E."/>
        </authorList>
    </citation>
    <scope>NUCLEOTIDE SEQUENCE [LARGE SCALE GENOMIC DNA]</scope>
</reference>
<keyword evidence="1" id="KW-0547">Nucleotide-binding</keyword>
<proteinExistence type="predicted"/>
<sequence length="91" mass="10333">MILVAENELWGAVLLMCPNKQDLPNTMNATETTDKPGCTLQHKNWYFQVTCATNGISSTRDYTGCPLSYRIRREPDSPSSSLSLLCFPFWR</sequence>
<dbReference type="Pfam" id="PF00025">
    <property type="entry name" value="Arf"/>
    <property type="match status" value="1"/>
</dbReference>
<keyword evidence="4" id="KW-1185">Reference proteome</keyword>
<dbReference type="GO" id="GO:0005525">
    <property type="term" value="F:GTP binding"/>
    <property type="evidence" value="ECO:0007669"/>
    <property type="project" value="UniProtKB-KW"/>
</dbReference>
<evidence type="ECO:0000256" key="1">
    <source>
        <dbReference type="ARBA" id="ARBA00022741"/>
    </source>
</evidence>
<organism evidence="3 4">
    <name type="scientific">Peromyscus maniculatus bairdii</name>
    <name type="common">Prairie deer mouse</name>
    <dbReference type="NCBI Taxonomy" id="230844"/>
    <lineage>
        <taxon>Eukaryota</taxon>
        <taxon>Metazoa</taxon>
        <taxon>Chordata</taxon>
        <taxon>Craniata</taxon>
        <taxon>Vertebrata</taxon>
        <taxon>Euteleostomi</taxon>
        <taxon>Mammalia</taxon>
        <taxon>Eutheria</taxon>
        <taxon>Euarchontoglires</taxon>
        <taxon>Glires</taxon>
        <taxon>Rodentia</taxon>
        <taxon>Myomorpha</taxon>
        <taxon>Muroidea</taxon>
        <taxon>Cricetidae</taxon>
        <taxon>Neotominae</taxon>
        <taxon>Peromyscus</taxon>
    </lineage>
</organism>
<reference evidence="3" key="3">
    <citation type="submission" date="2025-09" db="UniProtKB">
        <authorList>
            <consortium name="Ensembl"/>
        </authorList>
    </citation>
    <scope>IDENTIFICATION</scope>
</reference>
<dbReference type="GO" id="GO:0003924">
    <property type="term" value="F:GTPase activity"/>
    <property type="evidence" value="ECO:0007669"/>
    <property type="project" value="InterPro"/>
</dbReference>
<reference evidence="3" key="2">
    <citation type="submission" date="2025-08" db="UniProtKB">
        <authorList>
            <consortium name="Ensembl"/>
        </authorList>
    </citation>
    <scope>IDENTIFICATION</scope>
</reference>
<dbReference type="Ensembl" id="ENSPEMT00000041052.1">
    <property type="protein sequence ID" value="ENSPEMP00000033109.1"/>
    <property type="gene ID" value="ENSPEMG00000030205.1"/>
</dbReference>
<dbReference type="Gene3D" id="3.40.50.300">
    <property type="entry name" value="P-loop containing nucleotide triphosphate hydrolases"/>
    <property type="match status" value="1"/>
</dbReference>
<dbReference type="AlphaFoldDB" id="A0A8C8UC43"/>
<accession>A0A8C8UC43</accession>
<dbReference type="InterPro" id="IPR027417">
    <property type="entry name" value="P-loop_NTPase"/>
</dbReference>
<keyword evidence="2" id="KW-0342">GTP-binding</keyword>
<evidence type="ECO:0000313" key="3">
    <source>
        <dbReference type="Ensembl" id="ENSPEMP00000033109.1"/>
    </source>
</evidence>
<dbReference type="Proteomes" id="UP000694547">
    <property type="component" value="Chromosome 14"/>
</dbReference>
<evidence type="ECO:0000313" key="4">
    <source>
        <dbReference type="Proteomes" id="UP000694547"/>
    </source>
</evidence>
<name>A0A8C8UC43_PERMB</name>
<dbReference type="InterPro" id="IPR006689">
    <property type="entry name" value="Small_GTPase_ARF/SAR"/>
</dbReference>